<dbReference type="InterPro" id="IPR042240">
    <property type="entry name" value="CHASE_sf"/>
</dbReference>
<dbReference type="Pfam" id="PF00563">
    <property type="entry name" value="EAL"/>
    <property type="match status" value="1"/>
</dbReference>
<dbReference type="Gene3D" id="1.20.120.30">
    <property type="entry name" value="Aspartate receptor, ligand-binding domain"/>
    <property type="match status" value="1"/>
</dbReference>
<feature type="transmembrane region" description="Helical" evidence="6">
    <location>
        <begin position="310"/>
        <end position="334"/>
    </location>
</feature>
<dbReference type="GO" id="GO:0016020">
    <property type="term" value="C:membrane"/>
    <property type="evidence" value="ECO:0007669"/>
    <property type="project" value="UniProtKB-SubCell"/>
</dbReference>
<dbReference type="GO" id="GO:0003824">
    <property type="term" value="F:catalytic activity"/>
    <property type="evidence" value="ECO:0007669"/>
    <property type="project" value="UniProtKB-ARBA"/>
</dbReference>
<comment type="cofactor">
    <cofactor evidence="1">
        <name>Mg(2+)</name>
        <dbReference type="ChEBI" id="CHEBI:18420"/>
    </cofactor>
</comment>
<dbReference type="OrthoDB" id="8553030at2"/>
<dbReference type="PROSITE" id="PS50112">
    <property type="entry name" value="PAS"/>
    <property type="match status" value="1"/>
</dbReference>
<dbReference type="InterPro" id="IPR001610">
    <property type="entry name" value="PAC"/>
</dbReference>
<dbReference type="InterPro" id="IPR000160">
    <property type="entry name" value="GGDEF_dom"/>
</dbReference>
<dbReference type="Pfam" id="PF13682">
    <property type="entry name" value="CZB"/>
    <property type="match status" value="1"/>
</dbReference>
<evidence type="ECO:0000256" key="4">
    <source>
        <dbReference type="ARBA" id="ARBA00022989"/>
    </source>
</evidence>
<dbReference type="SUPFAM" id="SSF141868">
    <property type="entry name" value="EAL domain-like"/>
    <property type="match status" value="1"/>
</dbReference>
<evidence type="ECO:0000313" key="13">
    <source>
        <dbReference type="Proteomes" id="UP000006062"/>
    </source>
</evidence>
<gene>
    <name evidence="12" type="ordered locus">Thivi_0695</name>
</gene>
<dbReference type="InterPro" id="IPR000014">
    <property type="entry name" value="PAS"/>
</dbReference>
<evidence type="ECO:0000259" key="10">
    <source>
        <dbReference type="PROSITE" id="PS50883"/>
    </source>
</evidence>
<keyword evidence="5 6" id="KW-0472">Membrane</keyword>
<keyword evidence="4 6" id="KW-1133">Transmembrane helix</keyword>
<dbReference type="PROSITE" id="PS50887">
    <property type="entry name" value="GGDEF"/>
    <property type="match status" value="1"/>
</dbReference>
<dbReference type="eggNOG" id="COG2202">
    <property type="taxonomic scope" value="Bacteria"/>
</dbReference>
<organism evidence="12 13">
    <name type="scientific">Thiocystis violascens (strain ATCC 17096 / DSM 198 / 6111)</name>
    <name type="common">Chromatium violascens</name>
    <dbReference type="NCBI Taxonomy" id="765911"/>
    <lineage>
        <taxon>Bacteria</taxon>
        <taxon>Pseudomonadati</taxon>
        <taxon>Pseudomonadota</taxon>
        <taxon>Gammaproteobacteria</taxon>
        <taxon>Chromatiales</taxon>
        <taxon>Chromatiaceae</taxon>
        <taxon>Thiocystis</taxon>
    </lineage>
</organism>
<dbReference type="CDD" id="cd01949">
    <property type="entry name" value="GGDEF"/>
    <property type="match status" value="1"/>
</dbReference>
<dbReference type="Gene3D" id="3.30.70.270">
    <property type="match status" value="1"/>
</dbReference>
<reference evidence="12 13" key="1">
    <citation type="submission" date="2012-06" db="EMBL/GenBank/DDBJ databases">
        <title>Complete sequence of Thiocystis violascens DSM 198.</title>
        <authorList>
            <consortium name="US DOE Joint Genome Institute"/>
            <person name="Lucas S."/>
            <person name="Han J."/>
            <person name="Lapidus A."/>
            <person name="Cheng J.-F."/>
            <person name="Goodwin L."/>
            <person name="Pitluck S."/>
            <person name="Peters L."/>
            <person name="Ovchinnikova G."/>
            <person name="Teshima H."/>
            <person name="Detter J.C."/>
            <person name="Han C."/>
            <person name="Tapia R."/>
            <person name="Land M."/>
            <person name="Hauser L."/>
            <person name="Kyrpides N."/>
            <person name="Ivanova N."/>
            <person name="Pagani I."/>
            <person name="Vogl K."/>
            <person name="Liu Z."/>
            <person name="Frigaard N.-U."/>
            <person name="Bryant D."/>
            <person name="Woyke T."/>
        </authorList>
    </citation>
    <scope>NUCLEOTIDE SEQUENCE [LARGE SCALE GENOMIC DNA]</scope>
    <source>
        <strain evidence="13">ATCC 17096 / DSM 198 / 6111</strain>
    </source>
</reference>
<dbReference type="InterPro" id="IPR043128">
    <property type="entry name" value="Rev_trsase/Diguanyl_cyclase"/>
</dbReference>
<comment type="subcellular location">
    <subcellularLocation>
        <location evidence="2">Membrane</location>
    </subcellularLocation>
</comment>
<feature type="domain" description="GGDEF" evidence="11">
    <location>
        <begin position="643"/>
        <end position="777"/>
    </location>
</feature>
<dbReference type="CDD" id="cd01948">
    <property type="entry name" value="EAL"/>
    <property type="match status" value="1"/>
</dbReference>
<dbReference type="FunFam" id="3.30.70.270:FF:000001">
    <property type="entry name" value="Diguanylate cyclase domain protein"/>
    <property type="match status" value="1"/>
</dbReference>
<dbReference type="InterPro" id="IPR052155">
    <property type="entry name" value="Biofilm_reg_signaling"/>
</dbReference>
<dbReference type="SMART" id="SM00086">
    <property type="entry name" value="PAC"/>
    <property type="match status" value="2"/>
</dbReference>
<dbReference type="KEGG" id="tvi:Thivi_0695"/>
<sequence length="1170" mass="131253">MMKIQEESWHAWVALGCGLLATLFISVQVKQGIEADAVRQFGFDCDQVTLKIRERLGAYALILRGGAALFAASGMVDRQEWRSYVETLRAQDSLPGVQGIGFAQVFPSDQLDGHLSRIRAEGFPEYQVHPPGERAIYTAIIYLEPFRDRNLRAFGYDMFSEPVRRAAMEQARDTGEAALSGKVVLVQESGAEVQAGALMYVPVYRNGWPLESVEQRRAALFGWSYSPYRMNDLMIGILGDWTHYDGEPIDLRIHDGSLATPETLLFDSRGGRQAHASSALRQQVRHLGFNGHRWLLVFDQTSQTSGIRAAWAWATLLGGLALSGLLFGLMLSVVNTRANIRIARNLADKLRRREQLLKESEFRWRFALEGAGDGVMDWSVPDGKVFYSRRWKEMLGFAKDEICDRLEEWEGRIHPEDQAHALATIQAYFDGKIPCYVSEHRLRCKDGDWKWMLVRGMVVSFDDAGKPLRMIGTYTDITAWKRSEEQLRLAASVFTHASEGIMITTAEGTIIDVNDAFTRITSYDRDEVLGRNPRLLTSGRQGREFYESMWRTLIEDGHWSGEIWNRRKNGEVYAEMQTISAVRDAQGSPQHYVALFSDITALKEHQRQLEHIAHYDALTSLPNRVLLSCRLLQAMTQTKRRAQRLAVAYLDLDGFKAINDSHGHEAGDQLLMIVAGRMKQSLREGDTLARLGGDEFVAVLVDLGDETGSVPMLTRLLMAAAQPVPVEGLVLRVSASIGVTFYPQSEEVDADQLLRQADQAMYQAKLSGKNRYCFFDAEQDQSIRGHHANLEQIRRALTVSEFILHYQPKVNMRTGAVIGVEALIRWQHPERGLLAPALFLPVIEDHPLAIDLGEWVIETALTQMDVWRAGGLNLPVSVNIGARQLRQTNFVECLRARLLAHPDIVPNGLGLEVLETSAQEDLNRVSTVIDACREIGVLCALDDFGTGYSSLTYLKRLAVSLLKIDQSFVRDMLDDPEDLAIVESVLGLAAAFRHQALAEGVESLEQGEILLQLGCELAQGYGIARPMPGEAVPDWVRSWHPDRIWSQQQPLDRDELPILFAIVEHRAWMLAIEHALKGKGVCALGPDLHDCHLGQWLAGEGAARHGARPAFQAIMRTHRRLHESARQLLKDHAQGRENETPAELEELRGFHAALLLQMRQLLNGSSRRVG</sequence>
<dbReference type="InterPro" id="IPR025991">
    <property type="entry name" value="Chemoreceptor_zinc-bind_dom"/>
</dbReference>
<dbReference type="InterPro" id="IPR029787">
    <property type="entry name" value="Nucleotide_cyclase"/>
</dbReference>
<feature type="domain" description="PAC" evidence="8">
    <location>
        <begin position="559"/>
        <end position="611"/>
    </location>
</feature>
<evidence type="ECO:0000259" key="7">
    <source>
        <dbReference type="PROSITE" id="PS50112"/>
    </source>
</evidence>
<dbReference type="Pfam" id="PF13426">
    <property type="entry name" value="PAS_9"/>
    <property type="match status" value="1"/>
</dbReference>
<feature type="domain" description="EAL" evidence="10">
    <location>
        <begin position="786"/>
        <end position="1040"/>
    </location>
</feature>
<dbReference type="eggNOG" id="COG3614">
    <property type="taxonomic scope" value="Bacteria"/>
</dbReference>
<dbReference type="PROSITE" id="PS50883">
    <property type="entry name" value="EAL"/>
    <property type="match status" value="1"/>
</dbReference>
<dbReference type="SMART" id="SM00091">
    <property type="entry name" value="PAS"/>
    <property type="match status" value="2"/>
</dbReference>
<dbReference type="Gene3D" id="3.20.20.450">
    <property type="entry name" value="EAL domain"/>
    <property type="match status" value="1"/>
</dbReference>
<dbReference type="PANTHER" id="PTHR44757:SF2">
    <property type="entry name" value="BIOFILM ARCHITECTURE MAINTENANCE PROTEIN MBAA"/>
    <property type="match status" value="1"/>
</dbReference>
<protein>
    <submittedName>
        <fullName evidence="12">PAS domain S-box/diguanylate cyclase (GGDEF) domain-containing protein</fullName>
    </submittedName>
</protein>
<dbReference type="GO" id="GO:0007165">
    <property type="term" value="P:signal transduction"/>
    <property type="evidence" value="ECO:0007669"/>
    <property type="project" value="UniProtKB-ARBA"/>
</dbReference>
<dbReference type="EMBL" id="CP003154">
    <property type="protein sequence ID" value="AFL72749.1"/>
    <property type="molecule type" value="Genomic_DNA"/>
</dbReference>
<feature type="domain" description="PAC" evidence="8">
    <location>
        <begin position="436"/>
        <end position="489"/>
    </location>
</feature>
<dbReference type="Proteomes" id="UP000006062">
    <property type="component" value="Chromosome"/>
</dbReference>
<feature type="domain" description="CHASE" evidence="9">
    <location>
        <begin position="137"/>
        <end position="297"/>
    </location>
</feature>
<keyword evidence="3 6" id="KW-0812">Transmembrane</keyword>
<dbReference type="Gene3D" id="3.30.450.20">
    <property type="entry name" value="PAS domain"/>
    <property type="match status" value="2"/>
</dbReference>
<dbReference type="AlphaFoldDB" id="I3Y6Y1"/>
<dbReference type="SMART" id="SM01079">
    <property type="entry name" value="CHASE"/>
    <property type="match status" value="1"/>
</dbReference>
<dbReference type="RefSeq" id="WP_014777243.1">
    <property type="nucleotide sequence ID" value="NC_018012.1"/>
</dbReference>
<dbReference type="InterPro" id="IPR035919">
    <property type="entry name" value="EAL_sf"/>
</dbReference>
<accession>I3Y6Y1</accession>
<dbReference type="InterPro" id="IPR000700">
    <property type="entry name" value="PAS-assoc_C"/>
</dbReference>
<evidence type="ECO:0000259" key="11">
    <source>
        <dbReference type="PROSITE" id="PS50887"/>
    </source>
</evidence>
<name>I3Y6Y1_THIV6</name>
<dbReference type="PROSITE" id="PS50839">
    <property type="entry name" value="CHASE"/>
    <property type="match status" value="1"/>
</dbReference>
<dbReference type="SUPFAM" id="SSF55073">
    <property type="entry name" value="Nucleotide cyclase"/>
    <property type="match status" value="1"/>
</dbReference>
<evidence type="ECO:0000256" key="6">
    <source>
        <dbReference type="SAM" id="Phobius"/>
    </source>
</evidence>
<dbReference type="InterPro" id="IPR001633">
    <property type="entry name" value="EAL_dom"/>
</dbReference>
<dbReference type="Pfam" id="PF08447">
    <property type="entry name" value="PAS_3"/>
    <property type="match status" value="1"/>
</dbReference>
<dbReference type="PROSITE" id="PS50113">
    <property type="entry name" value="PAC"/>
    <property type="match status" value="2"/>
</dbReference>
<dbReference type="SUPFAM" id="SSF55785">
    <property type="entry name" value="PYP-like sensor domain (PAS domain)"/>
    <property type="match status" value="2"/>
</dbReference>
<dbReference type="InterPro" id="IPR013655">
    <property type="entry name" value="PAS_fold_3"/>
</dbReference>
<evidence type="ECO:0000259" key="8">
    <source>
        <dbReference type="PROSITE" id="PS50113"/>
    </source>
</evidence>
<dbReference type="HOGENOM" id="CLU_000445_70_67_6"/>
<evidence type="ECO:0000256" key="1">
    <source>
        <dbReference type="ARBA" id="ARBA00001946"/>
    </source>
</evidence>
<dbReference type="NCBIfam" id="TIGR00254">
    <property type="entry name" value="GGDEF"/>
    <property type="match status" value="1"/>
</dbReference>
<dbReference type="InterPro" id="IPR035965">
    <property type="entry name" value="PAS-like_dom_sf"/>
</dbReference>
<evidence type="ECO:0000256" key="2">
    <source>
        <dbReference type="ARBA" id="ARBA00004370"/>
    </source>
</evidence>
<evidence type="ECO:0000256" key="5">
    <source>
        <dbReference type="ARBA" id="ARBA00023136"/>
    </source>
</evidence>
<feature type="domain" description="PAS" evidence="7">
    <location>
        <begin position="483"/>
        <end position="532"/>
    </location>
</feature>
<evidence type="ECO:0000313" key="12">
    <source>
        <dbReference type="EMBL" id="AFL72749.1"/>
    </source>
</evidence>
<dbReference type="Pfam" id="PF03924">
    <property type="entry name" value="CHASE"/>
    <property type="match status" value="1"/>
</dbReference>
<dbReference type="SMART" id="SM00052">
    <property type="entry name" value="EAL"/>
    <property type="match status" value="1"/>
</dbReference>
<dbReference type="NCBIfam" id="TIGR00229">
    <property type="entry name" value="sensory_box"/>
    <property type="match status" value="2"/>
</dbReference>
<dbReference type="eggNOG" id="COG5001">
    <property type="taxonomic scope" value="Bacteria"/>
</dbReference>
<dbReference type="Gene3D" id="3.30.450.350">
    <property type="entry name" value="CHASE domain"/>
    <property type="match status" value="1"/>
</dbReference>
<dbReference type="CDD" id="cd00130">
    <property type="entry name" value="PAS"/>
    <property type="match status" value="2"/>
</dbReference>
<dbReference type="Pfam" id="PF00990">
    <property type="entry name" value="GGDEF"/>
    <property type="match status" value="1"/>
</dbReference>
<dbReference type="PANTHER" id="PTHR44757">
    <property type="entry name" value="DIGUANYLATE CYCLASE DGCP"/>
    <property type="match status" value="1"/>
</dbReference>
<dbReference type="SMART" id="SM00267">
    <property type="entry name" value="GGDEF"/>
    <property type="match status" value="1"/>
</dbReference>
<evidence type="ECO:0000259" key="9">
    <source>
        <dbReference type="PROSITE" id="PS50839"/>
    </source>
</evidence>
<evidence type="ECO:0000256" key="3">
    <source>
        <dbReference type="ARBA" id="ARBA00022692"/>
    </source>
</evidence>
<proteinExistence type="predicted"/>
<dbReference type="InterPro" id="IPR006189">
    <property type="entry name" value="CHASE_dom"/>
</dbReference>
<keyword evidence="13" id="KW-1185">Reference proteome</keyword>
<dbReference type="STRING" id="765911.Thivi_0695"/>